<evidence type="ECO:0000313" key="3">
    <source>
        <dbReference type="Proteomes" id="UP000269352"/>
    </source>
</evidence>
<reference evidence="2 3" key="1">
    <citation type="journal article" date="2019" name="ISME J.">
        <title>Genome analyses of uncultured TG2/ZB3 bacteria in 'Margulisbacteria' specifically attached to ectosymbiotic spirochetes of protists in the termite gut.</title>
        <authorList>
            <person name="Utami Y.D."/>
            <person name="Kuwahara H."/>
            <person name="Igai K."/>
            <person name="Murakami T."/>
            <person name="Sugaya K."/>
            <person name="Morikawa T."/>
            <person name="Nagura Y."/>
            <person name="Yuki M."/>
            <person name="Deevong P."/>
            <person name="Inoue T."/>
            <person name="Kihara K."/>
            <person name="Lo N."/>
            <person name="Yamada A."/>
            <person name="Ohkuma M."/>
            <person name="Hongoh Y."/>
        </authorList>
    </citation>
    <scope>NUCLEOTIDE SEQUENCE [LARGE SCALE GENOMIC DNA]</scope>
    <source>
        <strain evidence="2">NkOx7-01</strain>
    </source>
</reference>
<evidence type="ECO:0000259" key="1">
    <source>
        <dbReference type="Pfam" id="PF13304"/>
    </source>
</evidence>
<organism evidence="2 3">
    <name type="scientific">Termititenax aidoneus</name>
    <dbReference type="NCBI Taxonomy" id="2218524"/>
    <lineage>
        <taxon>Bacteria</taxon>
        <taxon>Bacillati</taxon>
        <taxon>Candidatus Margulisiibacteriota</taxon>
        <taxon>Candidatus Termititenacia</taxon>
        <taxon>Candidatus Termititenacales</taxon>
        <taxon>Candidatus Termititenacaceae</taxon>
        <taxon>Candidatus Termititenax</taxon>
    </lineage>
</organism>
<comment type="caution">
    <text evidence="2">The sequence shown here is derived from an EMBL/GenBank/DDBJ whole genome shotgun (WGS) entry which is preliminary data.</text>
</comment>
<dbReference type="InterPro" id="IPR003959">
    <property type="entry name" value="ATPase_AAA_core"/>
</dbReference>
<dbReference type="GO" id="GO:0005524">
    <property type="term" value="F:ATP binding"/>
    <property type="evidence" value="ECO:0007669"/>
    <property type="project" value="InterPro"/>
</dbReference>
<dbReference type="Pfam" id="PF13304">
    <property type="entry name" value="AAA_21"/>
    <property type="match status" value="1"/>
</dbReference>
<gene>
    <name evidence="2" type="ORF">NO1_1588</name>
</gene>
<keyword evidence="3" id="KW-1185">Reference proteome</keyword>
<dbReference type="EMBL" id="BGZN01000044">
    <property type="protein sequence ID" value="GBR74409.1"/>
    <property type="molecule type" value="Genomic_DNA"/>
</dbReference>
<sequence length="399" mass="45365">MLPQLLEFKIKNFRSFYSEQVISFGDNAARSVTALFGANASGKSNTAKALNFFKTFISTSAIAGNVFNGIPLPVQFPNKPQYDPFLFKQDAYKEDSSFSIKFKHTDKIYIYAFSIDNDRITSEILKEQSNNSKKMKVVFKRDAERRLSDSAEKYGFGRKLVEKTRNETLLITKAREENNKYANIVFDLLSSVDVFLGEIPQQISYVMAFELFKKKPELKNQIIKLLNDADFSIRDFSFDETKGLNNQITVQTTTTHAVRDNERTVIGQQKLDFAQESMGTKKFFEIAAPIIEALDKGSTIYLDEFGAYLHPQLAAAVVEMFKSENINKSRAKLIINTHVPAILDKLAREDIVLVEKNLAEESVIIPLTDKSVRKDESFEKRYRQGIYGGVPIMSANLRL</sequence>
<dbReference type="PANTHER" id="PTHR40396:SF1">
    <property type="entry name" value="ATPASE AAA-TYPE CORE DOMAIN-CONTAINING PROTEIN"/>
    <property type="match status" value="1"/>
</dbReference>
<name>A0A388TC44_TERA1</name>
<protein>
    <submittedName>
        <fullName evidence="2">ATPases</fullName>
    </submittedName>
</protein>
<dbReference type="SUPFAM" id="SSF52540">
    <property type="entry name" value="P-loop containing nucleoside triphosphate hydrolases"/>
    <property type="match status" value="1"/>
</dbReference>
<feature type="domain" description="ATPase AAA-type core" evidence="1">
    <location>
        <begin position="32"/>
        <end position="344"/>
    </location>
</feature>
<proteinExistence type="predicted"/>
<dbReference type="GO" id="GO:0016887">
    <property type="term" value="F:ATP hydrolysis activity"/>
    <property type="evidence" value="ECO:0007669"/>
    <property type="project" value="InterPro"/>
</dbReference>
<dbReference type="Gene3D" id="3.40.50.300">
    <property type="entry name" value="P-loop containing nucleotide triphosphate hydrolases"/>
    <property type="match status" value="1"/>
</dbReference>
<dbReference type="PANTHER" id="PTHR40396">
    <property type="entry name" value="ATPASE-LIKE PROTEIN"/>
    <property type="match status" value="1"/>
</dbReference>
<accession>A0A388TC44</accession>
<dbReference type="AlphaFoldDB" id="A0A388TC44"/>
<dbReference type="InterPro" id="IPR027417">
    <property type="entry name" value="P-loop_NTPase"/>
</dbReference>
<dbReference type="Proteomes" id="UP000269352">
    <property type="component" value="Unassembled WGS sequence"/>
</dbReference>
<evidence type="ECO:0000313" key="2">
    <source>
        <dbReference type="EMBL" id="GBR74409.1"/>
    </source>
</evidence>